<proteinExistence type="predicted"/>
<sequence>MAGVPDFITQLGWWAVFIFLVGVLFFRAQGTYWLGRWARRGADAAAVSPHPRAAALARRLSGPGADSARRYLERWGFLGIPASFLTVGFQTMVNAFAGFIRMRWDLYTVAMIPGCIVGAAAYTLISFSLVKAWAHSPVLVVVGIVVLAGLIVAAFAVTRRRRSAGSSVRIPQ</sequence>
<gene>
    <name evidence="2" type="ORF">BKA03_001199</name>
</gene>
<evidence type="ECO:0000313" key="3">
    <source>
        <dbReference type="Proteomes" id="UP000547973"/>
    </source>
</evidence>
<name>A0A7Y9ZBL1_9MICO</name>
<dbReference type="RefSeq" id="WP_062075328.1">
    <property type="nucleotide sequence ID" value="NZ_BBRC01000007.1"/>
</dbReference>
<feature type="transmembrane region" description="Helical" evidence="1">
    <location>
        <begin position="104"/>
        <end position="125"/>
    </location>
</feature>
<keyword evidence="3" id="KW-1185">Reference proteome</keyword>
<reference evidence="2 3" key="1">
    <citation type="submission" date="2020-07" db="EMBL/GenBank/DDBJ databases">
        <title>Sequencing the genomes of 1000 actinobacteria strains.</title>
        <authorList>
            <person name="Klenk H.-P."/>
        </authorList>
    </citation>
    <scope>NUCLEOTIDE SEQUENCE [LARGE SCALE GENOMIC DNA]</scope>
    <source>
        <strain evidence="2 3">DSM 19970</strain>
    </source>
</reference>
<comment type="caution">
    <text evidence="2">The sequence shown here is derived from an EMBL/GenBank/DDBJ whole genome shotgun (WGS) entry which is preliminary data.</text>
</comment>
<dbReference type="AlphaFoldDB" id="A0A7Y9ZBL1"/>
<accession>A0A7Y9ZBL1</accession>
<feature type="transmembrane region" description="Helical" evidence="1">
    <location>
        <begin position="75"/>
        <end position="97"/>
    </location>
</feature>
<keyword evidence="1" id="KW-0812">Transmembrane</keyword>
<evidence type="ECO:0000313" key="2">
    <source>
        <dbReference type="EMBL" id="NYI41080.1"/>
    </source>
</evidence>
<organism evidence="2 3">
    <name type="scientific">Demequina lutea</name>
    <dbReference type="NCBI Taxonomy" id="431489"/>
    <lineage>
        <taxon>Bacteria</taxon>
        <taxon>Bacillati</taxon>
        <taxon>Actinomycetota</taxon>
        <taxon>Actinomycetes</taxon>
        <taxon>Micrococcales</taxon>
        <taxon>Demequinaceae</taxon>
        <taxon>Demequina</taxon>
    </lineage>
</organism>
<keyword evidence="1" id="KW-0472">Membrane</keyword>
<dbReference type="OrthoDB" id="3426404at2"/>
<feature type="transmembrane region" description="Helical" evidence="1">
    <location>
        <begin position="137"/>
        <end position="157"/>
    </location>
</feature>
<feature type="transmembrane region" description="Helical" evidence="1">
    <location>
        <begin position="7"/>
        <end position="26"/>
    </location>
</feature>
<keyword evidence="1" id="KW-1133">Transmembrane helix</keyword>
<dbReference type="Proteomes" id="UP000547973">
    <property type="component" value="Unassembled WGS sequence"/>
</dbReference>
<evidence type="ECO:0000256" key="1">
    <source>
        <dbReference type="SAM" id="Phobius"/>
    </source>
</evidence>
<dbReference type="EMBL" id="JACBZO010000001">
    <property type="protein sequence ID" value="NYI41080.1"/>
    <property type="molecule type" value="Genomic_DNA"/>
</dbReference>
<protein>
    <submittedName>
        <fullName evidence="2">Membrane protein DedA with SNARE-associated domain</fullName>
    </submittedName>
</protein>